<evidence type="ECO:0000256" key="1">
    <source>
        <dbReference type="SAM" id="MobiDB-lite"/>
    </source>
</evidence>
<accession>A0A366IN67</accession>
<feature type="transmembrane region" description="Helical" evidence="2">
    <location>
        <begin position="622"/>
        <end position="642"/>
    </location>
</feature>
<evidence type="ECO:0000313" key="4">
    <source>
        <dbReference type="Proteomes" id="UP000253509"/>
    </source>
</evidence>
<feature type="transmembrane region" description="Helical" evidence="2">
    <location>
        <begin position="970"/>
        <end position="992"/>
    </location>
</feature>
<keyword evidence="2" id="KW-1133">Transmembrane helix</keyword>
<keyword evidence="2" id="KW-0472">Membrane</keyword>
<comment type="caution">
    <text evidence="3">The sequence shown here is derived from an EMBL/GenBank/DDBJ whole genome shotgun (WGS) entry which is preliminary data.</text>
</comment>
<dbReference type="InterPro" id="IPR029044">
    <property type="entry name" value="Nucleotide-diphossugar_trans"/>
</dbReference>
<organism evidence="3 4">
    <name type="scientific">Brevibacterium celere</name>
    <dbReference type="NCBI Taxonomy" id="225845"/>
    <lineage>
        <taxon>Bacteria</taxon>
        <taxon>Bacillati</taxon>
        <taxon>Actinomycetota</taxon>
        <taxon>Actinomycetes</taxon>
        <taxon>Micrococcales</taxon>
        <taxon>Brevibacteriaceae</taxon>
        <taxon>Brevibacterium</taxon>
    </lineage>
</organism>
<feature type="transmembrane region" description="Helical" evidence="2">
    <location>
        <begin position="651"/>
        <end position="671"/>
    </location>
</feature>
<feature type="transmembrane region" description="Helical" evidence="2">
    <location>
        <begin position="460"/>
        <end position="478"/>
    </location>
</feature>
<feature type="region of interest" description="Disordered" evidence="1">
    <location>
        <begin position="296"/>
        <end position="323"/>
    </location>
</feature>
<dbReference type="EMBL" id="QNSB01000003">
    <property type="protein sequence ID" value="RBP72789.1"/>
    <property type="molecule type" value="Genomic_DNA"/>
</dbReference>
<feature type="transmembrane region" description="Helical" evidence="2">
    <location>
        <begin position="717"/>
        <end position="736"/>
    </location>
</feature>
<evidence type="ECO:0000313" key="3">
    <source>
        <dbReference type="EMBL" id="RBP72789.1"/>
    </source>
</evidence>
<proteinExistence type="predicted"/>
<dbReference type="Proteomes" id="UP000253509">
    <property type="component" value="Unassembled WGS sequence"/>
</dbReference>
<feature type="transmembrane region" description="Helical" evidence="2">
    <location>
        <begin position="516"/>
        <end position="542"/>
    </location>
</feature>
<feature type="compositionally biased region" description="Basic and acidic residues" evidence="1">
    <location>
        <begin position="296"/>
        <end position="314"/>
    </location>
</feature>
<evidence type="ECO:0008006" key="5">
    <source>
        <dbReference type="Google" id="ProtNLM"/>
    </source>
</evidence>
<feature type="transmembrane region" description="Helical" evidence="2">
    <location>
        <begin position="431"/>
        <end position="448"/>
    </location>
</feature>
<feature type="transmembrane region" description="Helical" evidence="2">
    <location>
        <begin position="548"/>
        <end position="568"/>
    </location>
</feature>
<protein>
    <recommendedName>
        <fullName evidence="5">GT2 family glycosyltransferase</fullName>
    </recommendedName>
</protein>
<feature type="region of interest" description="Disordered" evidence="1">
    <location>
        <begin position="996"/>
        <end position="1050"/>
    </location>
</feature>
<feature type="transmembrane region" description="Helical" evidence="2">
    <location>
        <begin position="683"/>
        <end position="705"/>
    </location>
</feature>
<dbReference type="SUPFAM" id="SSF53448">
    <property type="entry name" value="Nucleotide-diphospho-sugar transferases"/>
    <property type="match status" value="1"/>
</dbReference>
<dbReference type="AlphaFoldDB" id="A0A366IN67"/>
<gene>
    <name evidence="3" type="ORF">DFO65_10380</name>
</gene>
<sequence>MTVVVTTGDASSRAELDTALRRTHPEIPIVDLGGLAVSEALALPAVAGSTHLWFLTPDSRPDPDCLDELLEAIGATESIAAVGPKIMHAERIVSAGVTTTAAGERFNPVGTGEIDQGQRDAQLETLGLDLPGMLIATADLERVGAPSRSLDPAHRGLEYSRRFRDLGRRVVLAPGAQLEISASHAVRLGSSARPPLSKSQVRAEQRYRLSLARPSLPLLICLLALTRLGDAVLGLLANDVRAASWHLAALVGLGTDARVTARVRRANARRARMAGRGGTAHLSALFADADELEMQRRSMHAPEHRGAEAADESRAPAAPDDADLHQVGDTEEELDSFSRLEVSGGPGLLRHPLTYLVAAAALLSGFLSHRLFGPGHLSGGALGSTDVSFGALLNRLLTEDLDVSTGAQVPADPYHVVLTVLSLPFLGNVDLMVRTLLLLAPILAVIAAHSCARIVVKRTWVRALAALLWIAAPVFTSAVSSGRLGVVIVWITAPLFVLAVRRSLRTGSTAAAATAGLLLFVIIAGSPLLLIAGLLLTALLLIRGHGARHVWLLVPTLALGWPWLVGLLREPGALFAMPGQTLAPPAPPTYLLALGFPSDVDLSWLAARLADLGVTGTDAEALGLWVPLLFLPMLLLAFLTLIEARLKLTRLLWAVGLCLSGLLLATLQILIPAQVGPFHLIGSYPLAGLTLLGLGAVMLLAMGADRTTAKPTSARRLPLRSLSGLVAVAAVVLIVVEVGTATTSRPVVRAEETGRIPALAADRAAGETRARTLALDDVDGEVLASLIATVDETVVGTSTIRSAQALRGWPWERRPQPIGDDQVLVAQAAAALSAGDAGDVRDLLTRLGVDFVLVDGEASDLQNSVGSSAGLVQVGPTESGMLWQVDKPASGRYLIREADGSTSTARIGDDGIEVPPGGDGRSLVVATSVDGLTARLDGVDLPRPDTDDWAAVFSLPESGGTVDLESGSPLHAAGVIAGFVVGIICLLAAIPFGSRARRPARRAADTQRPSGPPRPSSPSRRGDPVVRADAGTPPSPDTPPQGRAAEEARP</sequence>
<evidence type="ECO:0000256" key="2">
    <source>
        <dbReference type="SAM" id="Phobius"/>
    </source>
</evidence>
<name>A0A366IN67_9MICO</name>
<keyword evidence="4" id="KW-1185">Reference proteome</keyword>
<keyword evidence="2" id="KW-0812">Transmembrane</keyword>
<reference evidence="3 4" key="1">
    <citation type="submission" date="2018-06" db="EMBL/GenBank/DDBJ databases">
        <title>Freshwater and sediment microbial communities from various areas in North America, analyzing microbe dynamics in response to fracking.</title>
        <authorList>
            <person name="Lamendella R."/>
        </authorList>
    </citation>
    <scope>NUCLEOTIDE SEQUENCE [LARGE SCALE GENOMIC DNA]</scope>
    <source>
        <strain evidence="3 4">3b_TX</strain>
    </source>
</reference>